<dbReference type="PANTHER" id="PTHR48051:SF42">
    <property type="entry name" value="LEUCINE-RICH REPEAT-CONTAINING PROTEIN 18-LIKE"/>
    <property type="match status" value="1"/>
</dbReference>
<dbReference type="InterPro" id="IPR003591">
    <property type="entry name" value="Leu-rich_rpt_typical-subtyp"/>
</dbReference>
<evidence type="ECO:0008006" key="7">
    <source>
        <dbReference type="Google" id="ProtNLM"/>
    </source>
</evidence>
<evidence type="ECO:0000256" key="1">
    <source>
        <dbReference type="ARBA" id="ARBA00022614"/>
    </source>
</evidence>
<dbReference type="SUPFAM" id="SSF52075">
    <property type="entry name" value="Outer arm dynein light chain 1"/>
    <property type="match status" value="1"/>
</dbReference>
<dbReference type="Pfam" id="PF13855">
    <property type="entry name" value="LRR_8"/>
    <property type="match status" value="1"/>
</dbReference>
<dbReference type="Gene3D" id="3.80.10.10">
    <property type="entry name" value="Ribonuclease Inhibitor"/>
    <property type="match status" value="1"/>
</dbReference>
<reference evidence="5" key="1">
    <citation type="submission" date="2021-08" db="EMBL/GenBank/DDBJ databases">
        <authorList>
            <person name="Misof B."/>
            <person name="Oliver O."/>
            <person name="Podsiadlowski L."/>
            <person name="Donath A."/>
            <person name="Peters R."/>
            <person name="Mayer C."/>
            <person name="Rust J."/>
            <person name="Gunkel S."/>
            <person name="Lesny P."/>
            <person name="Martin S."/>
            <person name="Oeyen J.P."/>
            <person name="Petersen M."/>
            <person name="Panagiotis P."/>
            <person name="Wilbrandt J."/>
            <person name="Tanja T."/>
        </authorList>
    </citation>
    <scope>NUCLEOTIDE SEQUENCE</scope>
    <source>
        <strain evidence="5">GBR_01_08_01A</strain>
        <tissue evidence="5">Thorax + abdomen</tissue>
    </source>
</reference>
<accession>A0AAD9S0A4</accession>
<feature type="region of interest" description="Disordered" evidence="3">
    <location>
        <begin position="173"/>
        <end position="217"/>
    </location>
</feature>
<feature type="transmembrane region" description="Helical" evidence="4">
    <location>
        <begin position="257"/>
        <end position="278"/>
    </location>
</feature>
<evidence type="ECO:0000256" key="3">
    <source>
        <dbReference type="SAM" id="MobiDB-lite"/>
    </source>
</evidence>
<feature type="compositionally biased region" description="Basic and acidic residues" evidence="3">
    <location>
        <begin position="182"/>
        <end position="192"/>
    </location>
</feature>
<keyword evidence="4" id="KW-0472">Membrane</keyword>
<dbReference type="GO" id="GO:0005737">
    <property type="term" value="C:cytoplasm"/>
    <property type="evidence" value="ECO:0007669"/>
    <property type="project" value="TreeGrafter"/>
</dbReference>
<reference evidence="5" key="2">
    <citation type="journal article" date="2023" name="Commun. Biol.">
        <title>Intrasexual cuticular hydrocarbon dimorphism in a wasp sheds light on hydrocarbon biosynthesis genes in Hymenoptera.</title>
        <authorList>
            <person name="Moris V.C."/>
            <person name="Podsiadlowski L."/>
            <person name="Martin S."/>
            <person name="Oeyen J.P."/>
            <person name="Donath A."/>
            <person name="Petersen M."/>
            <person name="Wilbrandt J."/>
            <person name="Misof B."/>
            <person name="Liedtke D."/>
            <person name="Thamm M."/>
            <person name="Scheiner R."/>
            <person name="Schmitt T."/>
            <person name="Niehuis O."/>
        </authorList>
    </citation>
    <scope>NUCLEOTIDE SEQUENCE</scope>
    <source>
        <strain evidence="5">GBR_01_08_01A</strain>
    </source>
</reference>
<keyword evidence="4" id="KW-1133">Transmembrane helix</keyword>
<proteinExistence type="predicted"/>
<keyword evidence="4" id="KW-0812">Transmembrane</keyword>
<evidence type="ECO:0000256" key="2">
    <source>
        <dbReference type="ARBA" id="ARBA00022737"/>
    </source>
</evidence>
<keyword evidence="6" id="KW-1185">Reference proteome</keyword>
<feature type="compositionally biased region" description="Basic residues" evidence="3">
    <location>
        <begin position="193"/>
        <end position="202"/>
    </location>
</feature>
<evidence type="ECO:0000313" key="6">
    <source>
        <dbReference type="Proteomes" id="UP001258017"/>
    </source>
</evidence>
<keyword evidence="2" id="KW-0677">Repeat</keyword>
<keyword evidence="1" id="KW-0433">Leucine-rich repeat</keyword>
<dbReference type="PROSITE" id="PS51450">
    <property type="entry name" value="LRR"/>
    <property type="match status" value="1"/>
</dbReference>
<gene>
    <name evidence="5" type="ORF">KPH14_001746</name>
</gene>
<dbReference type="InterPro" id="IPR050216">
    <property type="entry name" value="LRR_domain-containing"/>
</dbReference>
<protein>
    <recommendedName>
        <fullName evidence="7">Leucine-rich repeat protein</fullName>
    </recommendedName>
</protein>
<dbReference type="EMBL" id="JAIFRP010000002">
    <property type="protein sequence ID" value="KAK2588883.1"/>
    <property type="molecule type" value="Genomic_DNA"/>
</dbReference>
<dbReference type="Proteomes" id="UP001258017">
    <property type="component" value="Unassembled WGS sequence"/>
</dbReference>
<dbReference type="AlphaFoldDB" id="A0AAD9S0A4"/>
<dbReference type="PANTHER" id="PTHR48051">
    <property type="match status" value="1"/>
</dbReference>
<organism evidence="5 6">
    <name type="scientific">Odynerus spinipes</name>
    <dbReference type="NCBI Taxonomy" id="1348599"/>
    <lineage>
        <taxon>Eukaryota</taxon>
        <taxon>Metazoa</taxon>
        <taxon>Ecdysozoa</taxon>
        <taxon>Arthropoda</taxon>
        <taxon>Hexapoda</taxon>
        <taxon>Insecta</taxon>
        <taxon>Pterygota</taxon>
        <taxon>Neoptera</taxon>
        <taxon>Endopterygota</taxon>
        <taxon>Hymenoptera</taxon>
        <taxon>Apocrita</taxon>
        <taxon>Aculeata</taxon>
        <taxon>Vespoidea</taxon>
        <taxon>Vespidae</taxon>
        <taxon>Eumeninae</taxon>
        <taxon>Odynerus</taxon>
    </lineage>
</organism>
<evidence type="ECO:0000256" key="4">
    <source>
        <dbReference type="SAM" id="Phobius"/>
    </source>
</evidence>
<evidence type="ECO:0000313" key="5">
    <source>
        <dbReference type="EMBL" id="KAK2588883.1"/>
    </source>
</evidence>
<name>A0AAD9S0A4_9HYME</name>
<dbReference type="InterPro" id="IPR032675">
    <property type="entry name" value="LRR_dom_sf"/>
</dbReference>
<sequence>MVQNNKEVTGNSNTSVKVQYRVLKDDTLDLSLCDLEEVPVQEIAIVKKATYLDLSNNLLVTLPNNFIILKQITKLDLSKNMLTEIPENFGEMTQLKYLDLYANQISRLPLSLSELKNLRWLDLKENPLTPAVASIAGPCINAVDCKNCARNVVEYLSNVKLFIEQEKLRRMNAMSSGNNKEVTNKDDDTTKKESKKKKKKKNTDKEGEKSSNKNVSEVQCKIPKEIEDKLDSVKETSNEQNKKHCISAALCGILTSIFMWSLIFGIVLASLTIILPLYNKELSHTIFDYIEKHTGIFLKTYQSYGTELLQVVSRAVMEWMNHARKTISDIYNGYNLTNII</sequence>
<dbReference type="InterPro" id="IPR001611">
    <property type="entry name" value="Leu-rich_rpt"/>
</dbReference>
<dbReference type="SMART" id="SM00369">
    <property type="entry name" value="LRR_TYP"/>
    <property type="match status" value="2"/>
</dbReference>
<comment type="caution">
    <text evidence="5">The sequence shown here is derived from an EMBL/GenBank/DDBJ whole genome shotgun (WGS) entry which is preliminary data.</text>
</comment>